<dbReference type="Gene3D" id="1.10.10.10">
    <property type="entry name" value="Winged helix-like DNA-binding domain superfamily/Winged helix DNA-binding domain"/>
    <property type="match status" value="1"/>
</dbReference>
<dbReference type="SUPFAM" id="SSF46894">
    <property type="entry name" value="C-terminal effector domain of the bipartite response regulators"/>
    <property type="match status" value="1"/>
</dbReference>
<name>A0A7G6WTV4_9ACTN</name>
<dbReference type="SMART" id="SM00421">
    <property type="entry name" value="HTH_LUXR"/>
    <property type="match status" value="1"/>
</dbReference>
<dbReference type="Pfam" id="PF00196">
    <property type="entry name" value="GerE"/>
    <property type="match status" value="1"/>
</dbReference>
<dbReference type="RefSeq" id="WP_185446249.1">
    <property type="nucleotide sequence ID" value="NZ_CP043661.1"/>
</dbReference>
<gene>
    <name evidence="2" type="ORF">F1D05_05145</name>
</gene>
<dbReference type="EMBL" id="CP043661">
    <property type="protein sequence ID" value="QNE17419.1"/>
    <property type="molecule type" value="Genomic_DNA"/>
</dbReference>
<dbReference type="InterPro" id="IPR016032">
    <property type="entry name" value="Sig_transdc_resp-reg_C-effctor"/>
</dbReference>
<dbReference type="PROSITE" id="PS50043">
    <property type="entry name" value="HTH_LUXR_2"/>
    <property type="match status" value="1"/>
</dbReference>
<dbReference type="InterPro" id="IPR011990">
    <property type="entry name" value="TPR-like_helical_dom_sf"/>
</dbReference>
<reference evidence="3" key="1">
    <citation type="submission" date="2019-09" db="EMBL/GenBank/DDBJ databases">
        <title>Antimicrobial potential of Antarctic Bacteria.</title>
        <authorList>
            <person name="Benaud N."/>
            <person name="Edwards R.J."/>
            <person name="Ferrari B.C."/>
        </authorList>
    </citation>
    <scope>NUCLEOTIDE SEQUENCE [LARGE SCALE GENOMIC DNA]</scope>
    <source>
        <strain evidence="3">SPB151</strain>
    </source>
</reference>
<feature type="domain" description="HTH luxR-type" evidence="1">
    <location>
        <begin position="432"/>
        <end position="497"/>
    </location>
</feature>
<sequence>MFEELAAAGLPSTRRAVLHAQFANAAHLAGDQARALEQITSARGLLGPDPAPAASAQIDVIGVYIELGRQNPGRLEAAAELAERAVKAAAQAGLPIVTCDALQLLGYLIRDRDEEQADRLYEEARQIAERNELPIFRIYSEVFLSRALCLRTGRTGELEEARDSALGIGALPLAYEAGYHLALQQLQRGDFKSGQRELDESLRTALRLRLGRVVPFLRLGQAIRPAHQGNRGQMEEALATLTAEDLSAPGIRPASYGLARAICSLLEEDLERANQEFAQAIALDLDNPTMIDFGKQGLMLLVGVLEGRNGWQHYVDVAGRSASKTRWNRQFAQFAHAVLLGRDGDVVGANAAAGEALEAAEIYPLGRHLALRLVIEAAFESGWGEPVVWAREAEDYFQANNIPAVASACRGMLRSMGAPVRQRRTGDEDVPPSLRKLGITVRELEVGRLLAQRIPNKGIAKRLHISPRTVEKHVANLLTKTGQHDRDAFASYAAKEFG</sequence>
<keyword evidence="3" id="KW-1185">Reference proteome</keyword>
<dbReference type="Proteomes" id="UP000515563">
    <property type="component" value="Chromosome"/>
</dbReference>
<evidence type="ECO:0000259" key="1">
    <source>
        <dbReference type="PROSITE" id="PS50043"/>
    </source>
</evidence>
<accession>A0A7G6WTV4</accession>
<dbReference type="AlphaFoldDB" id="A0A7G6WTV4"/>
<dbReference type="KEGG" id="kqi:F1D05_05145"/>
<protein>
    <recommendedName>
        <fullName evidence="1">HTH luxR-type domain-containing protein</fullName>
    </recommendedName>
</protein>
<dbReference type="SUPFAM" id="SSF48452">
    <property type="entry name" value="TPR-like"/>
    <property type="match status" value="1"/>
</dbReference>
<reference evidence="2 3" key="2">
    <citation type="journal article" date="2020" name="Microbiol. Resour. Announc.">
        <title>Antarctic desert soil bacteria exhibit high novel natural product potential, evaluated through long-read genome sequencing and comparative genomics.</title>
        <authorList>
            <person name="Benaud N."/>
            <person name="Edwards R.J."/>
            <person name="Amos T.G."/>
            <person name="D'Agostino P.M."/>
            <person name="Gutierrez-Chavez C."/>
            <person name="Montgomery K."/>
            <person name="Nicetic I."/>
            <person name="Ferrari B.C."/>
        </authorList>
    </citation>
    <scope>NUCLEOTIDE SEQUENCE [LARGE SCALE GENOMIC DNA]</scope>
    <source>
        <strain evidence="2 3">SPB151</strain>
    </source>
</reference>
<dbReference type="InterPro" id="IPR036388">
    <property type="entry name" value="WH-like_DNA-bd_sf"/>
</dbReference>
<dbReference type="GO" id="GO:0006355">
    <property type="term" value="P:regulation of DNA-templated transcription"/>
    <property type="evidence" value="ECO:0007669"/>
    <property type="project" value="InterPro"/>
</dbReference>
<evidence type="ECO:0000313" key="2">
    <source>
        <dbReference type="EMBL" id="QNE17419.1"/>
    </source>
</evidence>
<proteinExistence type="predicted"/>
<organism evidence="2 3">
    <name type="scientific">Kribbella qitaiheensis</name>
    <dbReference type="NCBI Taxonomy" id="1544730"/>
    <lineage>
        <taxon>Bacteria</taxon>
        <taxon>Bacillati</taxon>
        <taxon>Actinomycetota</taxon>
        <taxon>Actinomycetes</taxon>
        <taxon>Propionibacteriales</taxon>
        <taxon>Kribbellaceae</taxon>
        <taxon>Kribbella</taxon>
    </lineage>
</organism>
<evidence type="ECO:0000313" key="3">
    <source>
        <dbReference type="Proteomes" id="UP000515563"/>
    </source>
</evidence>
<dbReference type="InterPro" id="IPR000792">
    <property type="entry name" value="Tscrpt_reg_LuxR_C"/>
</dbReference>
<dbReference type="PRINTS" id="PR00038">
    <property type="entry name" value="HTHLUXR"/>
</dbReference>
<dbReference type="CDD" id="cd06170">
    <property type="entry name" value="LuxR_C_like"/>
    <property type="match status" value="1"/>
</dbReference>
<dbReference type="GO" id="GO:0003677">
    <property type="term" value="F:DNA binding"/>
    <property type="evidence" value="ECO:0007669"/>
    <property type="project" value="InterPro"/>
</dbReference>